<keyword evidence="4" id="KW-0378">Hydrolase</keyword>
<keyword evidence="7" id="KW-0732">Signal</keyword>
<gene>
    <name evidence="9" type="ORF">RJ639_023848</name>
</gene>
<dbReference type="InterPro" id="IPR000070">
    <property type="entry name" value="Pectinesterase_cat"/>
</dbReference>
<comment type="pathway">
    <text evidence="1">Glycan metabolism; pectin degradation; 2-dehydro-3-deoxy-D-gluconate from pectin: step 1/5.</text>
</comment>
<keyword evidence="5" id="KW-0063">Aspartyl esterase</keyword>
<reference evidence="9" key="1">
    <citation type="submission" date="2022-12" db="EMBL/GenBank/DDBJ databases">
        <title>Draft genome assemblies for two species of Escallonia (Escalloniales).</title>
        <authorList>
            <person name="Chanderbali A."/>
            <person name="Dervinis C."/>
            <person name="Anghel I."/>
            <person name="Soltis D."/>
            <person name="Soltis P."/>
            <person name="Zapata F."/>
        </authorList>
    </citation>
    <scope>NUCLEOTIDE SEQUENCE</scope>
    <source>
        <strain evidence="9">UCBG64.0493</strain>
        <tissue evidence="9">Leaf</tissue>
    </source>
</reference>
<evidence type="ECO:0000256" key="1">
    <source>
        <dbReference type="ARBA" id="ARBA00005184"/>
    </source>
</evidence>
<dbReference type="GO" id="GO:0042545">
    <property type="term" value="P:cell wall modification"/>
    <property type="evidence" value="ECO:0007669"/>
    <property type="project" value="InterPro"/>
</dbReference>
<feature type="domain" description="Pectinesterase catalytic" evidence="8">
    <location>
        <begin position="68"/>
        <end position="159"/>
    </location>
</feature>
<evidence type="ECO:0000256" key="7">
    <source>
        <dbReference type="SAM" id="SignalP"/>
    </source>
</evidence>
<evidence type="ECO:0000256" key="2">
    <source>
        <dbReference type="ARBA" id="ARBA00008891"/>
    </source>
</evidence>
<organism evidence="9 10">
    <name type="scientific">Escallonia herrerae</name>
    <dbReference type="NCBI Taxonomy" id="1293975"/>
    <lineage>
        <taxon>Eukaryota</taxon>
        <taxon>Viridiplantae</taxon>
        <taxon>Streptophyta</taxon>
        <taxon>Embryophyta</taxon>
        <taxon>Tracheophyta</taxon>
        <taxon>Spermatophyta</taxon>
        <taxon>Magnoliopsida</taxon>
        <taxon>eudicotyledons</taxon>
        <taxon>Gunneridae</taxon>
        <taxon>Pentapetalae</taxon>
        <taxon>asterids</taxon>
        <taxon>campanulids</taxon>
        <taxon>Escalloniales</taxon>
        <taxon>Escalloniaceae</taxon>
        <taxon>Escallonia</taxon>
    </lineage>
</organism>
<comment type="catalytic activity">
    <reaction evidence="6">
        <text>[(1-&gt;4)-alpha-D-galacturonosyl methyl ester](n) + n H2O = [(1-&gt;4)-alpha-D-galacturonosyl](n) + n methanol + n H(+)</text>
        <dbReference type="Rhea" id="RHEA:22380"/>
        <dbReference type="Rhea" id="RHEA-COMP:14570"/>
        <dbReference type="Rhea" id="RHEA-COMP:14573"/>
        <dbReference type="ChEBI" id="CHEBI:15377"/>
        <dbReference type="ChEBI" id="CHEBI:15378"/>
        <dbReference type="ChEBI" id="CHEBI:17790"/>
        <dbReference type="ChEBI" id="CHEBI:140522"/>
        <dbReference type="ChEBI" id="CHEBI:140523"/>
        <dbReference type="EC" id="3.1.1.11"/>
    </reaction>
</comment>
<comment type="similarity">
    <text evidence="2">Belongs to the pectinesterase family.</text>
</comment>
<sequence>MANTAIEAVILTIIFFITIVVSDDNAQIPPQRSQVDDWFRTNIDAYTARKGTLDPALAEAEAGTKVVKVRADGTGDFKTTLPKGNKNRVIVSIGGGNYTEKIRLVRDKPFVTFYGAPNDMPRLVYNGTAAQYGTVDSATLIVESDYFSAVNVIFANSAPRPDGKRQGAQALALHFG</sequence>
<accession>A0AA88V222</accession>
<dbReference type="InterPro" id="IPR011050">
    <property type="entry name" value="Pectin_lyase_fold/virulence"/>
</dbReference>
<dbReference type="AlphaFoldDB" id="A0AA88V222"/>
<evidence type="ECO:0000256" key="3">
    <source>
        <dbReference type="ARBA" id="ARBA00013229"/>
    </source>
</evidence>
<feature type="signal peptide" evidence="7">
    <location>
        <begin position="1"/>
        <end position="22"/>
    </location>
</feature>
<dbReference type="Pfam" id="PF01095">
    <property type="entry name" value="Pectinesterase"/>
    <property type="match status" value="1"/>
</dbReference>
<dbReference type="Proteomes" id="UP001188597">
    <property type="component" value="Unassembled WGS sequence"/>
</dbReference>
<dbReference type="EC" id="3.1.1.11" evidence="3"/>
<dbReference type="PANTHER" id="PTHR31321:SF87">
    <property type="entry name" value="PECTINESTERASE 63-RELATED"/>
    <property type="match status" value="1"/>
</dbReference>
<dbReference type="InterPro" id="IPR012334">
    <property type="entry name" value="Pectin_lyas_fold"/>
</dbReference>
<dbReference type="GO" id="GO:0045490">
    <property type="term" value="P:pectin catabolic process"/>
    <property type="evidence" value="ECO:0007669"/>
    <property type="project" value="TreeGrafter"/>
</dbReference>
<proteinExistence type="inferred from homology"/>
<evidence type="ECO:0000256" key="4">
    <source>
        <dbReference type="ARBA" id="ARBA00022801"/>
    </source>
</evidence>
<evidence type="ECO:0000256" key="5">
    <source>
        <dbReference type="ARBA" id="ARBA00023085"/>
    </source>
</evidence>
<evidence type="ECO:0000259" key="8">
    <source>
        <dbReference type="Pfam" id="PF01095"/>
    </source>
</evidence>
<evidence type="ECO:0000256" key="6">
    <source>
        <dbReference type="ARBA" id="ARBA00047928"/>
    </source>
</evidence>
<keyword evidence="10" id="KW-1185">Reference proteome</keyword>
<evidence type="ECO:0000313" key="10">
    <source>
        <dbReference type="Proteomes" id="UP001188597"/>
    </source>
</evidence>
<dbReference type="Gene3D" id="2.160.20.10">
    <property type="entry name" value="Single-stranded right-handed beta-helix, Pectin lyase-like"/>
    <property type="match status" value="1"/>
</dbReference>
<feature type="chain" id="PRO_5041645219" description="pectinesterase" evidence="7">
    <location>
        <begin position="23"/>
        <end position="176"/>
    </location>
</feature>
<dbReference type="EMBL" id="JAVXUP010003059">
    <property type="protein sequence ID" value="KAK3000229.1"/>
    <property type="molecule type" value="Genomic_DNA"/>
</dbReference>
<comment type="caution">
    <text evidence="9">The sequence shown here is derived from an EMBL/GenBank/DDBJ whole genome shotgun (WGS) entry which is preliminary data.</text>
</comment>
<name>A0AA88V222_9ASTE</name>
<dbReference type="GO" id="GO:0030599">
    <property type="term" value="F:pectinesterase activity"/>
    <property type="evidence" value="ECO:0007669"/>
    <property type="project" value="UniProtKB-EC"/>
</dbReference>
<evidence type="ECO:0000313" key="9">
    <source>
        <dbReference type="EMBL" id="KAK3000229.1"/>
    </source>
</evidence>
<protein>
    <recommendedName>
        <fullName evidence="3">pectinesterase</fullName>
        <ecNumber evidence="3">3.1.1.11</ecNumber>
    </recommendedName>
</protein>
<dbReference type="SUPFAM" id="SSF51126">
    <property type="entry name" value="Pectin lyase-like"/>
    <property type="match status" value="1"/>
</dbReference>
<dbReference type="PANTHER" id="PTHR31321">
    <property type="entry name" value="ACYL-COA THIOESTER HYDROLASE YBHC-RELATED"/>
    <property type="match status" value="1"/>
</dbReference>